<keyword evidence="2" id="KW-0238">DNA-binding</keyword>
<keyword evidence="4" id="KW-0539">Nucleus</keyword>
<dbReference type="GO" id="GO:0019185">
    <property type="term" value="C:snRNA-activating protein complex"/>
    <property type="evidence" value="ECO:0007669"/>
    <property type="project" value="TreeGrafter"/>
</dbReference>
<dbReference type="GO" id="GO:0000978">
    <property type="term" value="F:RNA polymerase II cis-regulatory region sequence-specific DNA binding"/>
    <property type="evidence" value="ECO:0007669"/>
    <property type="project" value="TreeGrafter"/>
</dbReference>
<dbReference type="AlphaFoldDB" id="A0A077R5P7"/>
<dbReference type="InterPro" id="IPR009057">
    <property type="entry name" value="Homeodomain-like_sf"/>
</dbReference>
<feature type="compositionally biased region" description="Polar residues" evidence="5">
    <location>
        <begin position="1"/>
        <end position="17"/>
    </location>
</feature>
<accession>A0A077R5P7</accession>
<organism evidence="9">
    <name type="scientific">Melanopsichium pennsylvanicum 4</name>
    <dbReference type="NCBI Taxonomy" id="1398559"/>
    <lineage>
        <taxon>Eukaryota</taxon>
        <taxon>Fungi</taxon>
        <taxon>Dikarya</taxon>
        <taxon>Basidiomycota</taxon>
        <taxon>Ustilaginomycotina</taxon>
        <taxon>Ustilaginomycetes</taxon>
        <taxon>Ustilaginales</taxon>
        <taxon>Ustilaginaceae</taxon>
        <taxon>Melanopsichium</taxon>
    </lineage>
</organism>
<keyword evidence="3" id="KW-0804">Transcription</keyword>
<dbReference type="InterPro" id="IPR001005">
    <property type="entry name" value="SANT/Myb"/>
</dbReference>
<sequence>MDGHTTDPSTSDPQSVLQELIMHAQAANTPAPPLVHTQHGSASSNDHHHENDYDNDNDNDESNNYEQASVSPQVEQSHIEAPLLSASVDQPHDLLSYDQISAIIASSTADRRELTTLLCQKKLLTIAQKRNVAHSHALEKFSNLLSKTRDELKSALHSLDVADIVDAEDQSLEAIRTNRFAEDAAAICPIPAVMVQNIPLLRLQSIERAEYDNALGSRLWIEAEDQQLRNAVKAAALKSHTFVLSTNPNFSGDALAEAAKLDDESALLLAEQIERDQLPSGSGRNATRGLDWSTIAPRVPSRTLDEIRTRWNGFLRPSVNSKAWSKKEIEDVIRLATPHLSAYLNKARDQDSTLANSAENPCSSTTITTTPMAPIPWQLIAQELGTARTPYACFVAFCTAIVQRDQPDMSSAEDEQIKELFSLFRGAWRFIALYNNSSPNLSISSYLSPLASTSEQNVADDRRVTILGRVGRDSSTVYRRFRNTTDPALAMGMWSVQEDLILIQAVRSLGRENWSGVAARVPNRTSSQCRERYNRRLKRFEDEFEVGDDEFDVDRIAELLGNQTKMKWSPEMDKVLVSYLDDDMKGKDGRSFASIATELCEKLDMRLSDKRVRDRCVTLRKNKMKHAKGKEKQGENQHHDHDAGGPSTRQLQPDSGSVAAENAQQLSNDADQVFVSKDANRTRTAIVPGAKRRKV</sequence>
<feature type="region of interest" description="Disordered" evidence="5">
    <location>
        <begin position="622"/>
        <end position="695"/>
    </location>
</feature>
<dbReference type="GO" id="GO:0042795">
    <property type="term" value="P:snRNA transcription by RNA polymerase II"/>
    <property type="evidence" value="ECO:0007669"/>
    <property type="project" value="TreeGrafter"/>
</dbReference>
<dbReference type="SUPFAM" id="SSF46689">
    <property type="entry name" value="Homeodomain-like"/>
    <property type="match status" value="2"/>
</dbReference>
<dbReference type="EMBL" id="HG529609">
    <property type="protein sequence ID" value="CDI54237.1"/>
    <property type="molecule type" value="Genomic_DNA"/>
</dbReference>
<dbReference type="PROSITE" id="PS51294">
    <property type="entry name" value="HTH_MYB"/>
    <property type="match status" value="2"/>
</dbReference>
<dbReference type="Pfam" id="PF00249">
    <property type="entry name" value="Myb_DNA-binding"/>
    <property type="match status" value="1"/>
</dbReference>
<feature type="domain" description="HTH myb-type" evidence="8">
    <location>
        <begin position="291"/>
        <end position="319"/>
    </location>
</feature>
<feature type="region of interest" description="Disordered" evidence="5">
    <location>
        <begin position="1"/>
        <end position="76"/>
    </location>
</feature>
<dbReference type="PROSITE" id="PS51293">
    <property type="entry name" value="SANT"/>
    <property type="match status" value="1"/>
</dbReference>
<evidence type="ECO:0000259" key="6">
    <source>
        <dbReference type="PROSITE" id="PS50090"/>
    </source>
</evidence>
<feature type="compositionally biased region" description="Acidic residues" evidence="5">
    <location>
        <begin position="53"/>
        <end position="63"/>
    </location>
</feature>
<dbReference type="InterPro" id="IPR017930">
    <property type="entry name" value="Myb_dom"/>
</dbReference>
<dbReference type="GO" id="GO:0001006">
    <property type="term" value="F:RNA polymerase III type 3 promoter sequence-specific DNA binding"/>
    <property type="evidence" value="ECO:0007669"/>
    <property type="project" value="TreeGrafter"/>
</dbReference>
<dbReference type="PANTHER" id="PTHR46621">
    <property type="entry name" value="SNRNA-ACTIVATING PROTEIN COMPLEX SUBUNIT 4"/>
    <property type="match status" value="1"/>
</dbReference>
<protein>
    <submittedName>
        <fullName evidence="9">Uncharacterized protein</fullName>
    </submittedName>
</protein>
<evidence type="ECO:0000313" key="9">
    <source>
        <dbReference type="EMBL" id="CDI54237.1"/>
    </source>
</evidence>
<dbReference type="Gene3D" id="1.10.10.60">
    <property type="entry name" value="Homeodomain-like"/>
    <property type="match status" value="2"/>
</dbReference>
<dbReference type="Pfam" id="PF13921">
    <property type="entry name" value="Myb_DNA-bind_6"/>
    <property type="match status" value="1"/>
</dbReference>
<dbReference type="GO" id="GO:0042796">
    <property type="term" value="P:snRNA transcription by RNA polymerase III"/>
    <property type="evidence" value="ECO:0007669"/>
    <property type="project" value="TreeGrafter"/>
</dbReference>
<dbReference type="PANTHER" id="PTHR46621:SF1">
    <property type="entry name" value="SNRNA-ACTIVATING PROTEIN COMPLEX SUBUNIT 4"/>
    <property type="match status" value="1"/>
</dbReference>
<reference evidence="9" key="1">
    <citation type="journal article" date="2014" name="Genome Biol. Evol.">
        <title>Gene Loss Rather Than Gene Gain Is Associated with a Host Jump from Monocots to Dicots in the Smut Fungus Melanopsichium pennsylvanicum.</title>
        <authorList>
            <person name="Sharma R."/>
            <person name="Mishra B."/>
            <person name="Runge F."/>
            <person name="Thines M."/>
        </authorList>
    </citation>
    <scope>NUCLEOTIDE SEQUENCE</scope>
    <source>
        <strain evidence="9">4</strain>
    </source>
</reference>
<feature type="domain" description="Myb-like" evidence="6">
    <location>
        <begin position="220"/>
        <end position="315"/>
    </location>
</feature>
<feature type="compositionally biased region" description="Basic and acidic residues" evidence="5">
    <location>
        <begin position="630"/>
        <end position="643"/>
    </location>
</feature>
<feature type="domain" description="SANT" evidence="7">
    <location>
        <begin position="489"/>
        <end position="541"/>
    </location>
</feature>
<feature type="compositionally biased region" description="Polar residues" evidence="5">
    <location>
        <begin position="67"/>
        <end position="76"/>
    </location>
</feature>
<evidence type="ECO:0000256" key="2">
    <source>
        <dbReference type="ARBA" id="ARBA00023125"/>
    </source>
</evidence>
<proteinExistence type="predicted"/>
<feature type="domain" description="Myb-like" evidence="6">
    <location>
        <begin position="486"/>
        <end position="537"/>
    </location>
</feature>
<name>A0A077R5P7_9BASI</name>
<dbReference type="SMART" id="SM00717">
    <property type="entry name" value="SANT"/>
    <property type="match status" value="5"/>
</dbReference>
<evidence type="ECO:0000256" key="1">
    <source>
        <dbReference type="ARBA" id="ARBA00023015"/>
    </source>
</evidence>
<evidence type="ECO:0000256" key="5">
    <source>
        <dbReference type="SAM" id="MobiDB-lite"/>
    </source>
</evidence>
<evidence type="ECO:0000256" key="4">
    <source>
        <dbReference type="ARBA" id="ARBA00023242"/>
    </source>
</evidence>
<evidence type="ECO:0000259" key="7">
    <source>
        <dbReference type="PROSITE" id="PS51293"/>
    </source>
</evidence>
<feature type="domain" description="HTH myb-type" evidence="8">
    <location>
        <begin position="486"/>
        <end position="541"/>
    </location>
</feature>
<keyword evidence="1" id="KW-0805">Transcription regulation</keyword>
<dbReference type="PROSITE" id="PS50090">
    <property type="entry name" value="MYB_LIKE"/>
    <property type="match status" value="2"/>
</dbReference>
<dbReference type="InterPro" id="IPR017884">
    <property type="entry name" value="SANT_dom"/>
</dbReference>
<evidence type="ECO:0000256" key="3">
    <source>
        <dbReference type="ARBA" id="ARBA00023163"/>
    </source>
</evidence>
<dbReference type="InterPro" id="IPR051575">
    <property type="entry name" value="Myb-like_DNA-bd"/>
</dbReference>
<dbReference type="CDD" id="cd00167">
    <property type="entry name" value="SANT"/>
    <property type="match status" value="2"/>
</dbReference>
<evidence type="ECO:0000259" key="8">
    <source>
        <dbReference type="PROSITE" id="PS51294"/>
    </source>
</evidence>